<protein>
    <recommendedName>
        <fullName evidence="1">DUF5615 domain-containing protein</fullName>
    </recommendedName>
</protein>
<dbReference type="InterPro" id="IPR041049">
    <property type="entry name" value="DUF5615"/>
</dbReference>
<gene>
    <name evidence="2" type="ORF">CRI93_09405</name>
</gene>
<dbReference type="Pfam" id="PF18480">
    <property type="entry name" value="DUF5615"/>
    <property type="match status" value="1"/>
</dbReference>
<reference evidence="2 3" key="1">
    <citation type="submission" date="2017-10" db="EMBL/GenBank/DDBJ databases">
        <title>Draft genome of Longimonas halophila.</title>
        <authorList>
            <person name="Goh K.M."/>
            <person name="Shamsir M.S."/>
            <person name="Lim S.W."/>
        </authorList>
    </citation>
    <scope>NUCLEOTIDE SEQUENCE [LARGE SCALE GENOMIC DNA]</scope>
    <source>
        <strain evidence="2 3">KCTC 42399</strain>
    </source>
</reference>
<evidence type="ECO:0000313" key="3">
    <source>
        <dbReference type="Proteomes" id="UP000221024"/>
    </source>
</evidence>
<accession>A0A2H3NKG0</accession>
<name>A0A2H3NKG0_9BACT</name>
<dbReference type="Proteomes" id="UP000221024">
    <property type="component" value="Unassembled WGS sequence"/>
</dbReference>
<dbReference type="AlphaFoldDB" id="A0A2H3NKG0"/>
<evidence type="ECO:0000313" key="2">
    <source>
        <dbReference type="EMBL" id="PEN06488.1"/>
    </source>
</evidence>
<feature type="domain" description="DUF5615" evidence="1">
    <location>
        <begin position="2"/>
        <end position="77"/>
    </location>
</feature>
<evidence type="ECO:0000259" key="1">
    <source>
        <dbReference type="Pfam" id="PF18480"/>
    </source>
</evidence>
<keyword evidence="3" id="KW-1185">Reference proteome</keyword>
<proteinExistence type="predicted"/>
<comment type="caution">
    <text evidence="2">The sequence shown here is derived from an EMBL/GenBank/DDBJ whole genome shotgun (WGS) entry which is preliminary data.</text>
</comment>
<organism evidence="2 3">
    <name type="scientific">Longimonas halophila</name>
    <dbReference type="NCBI Taxonomy" id="1469170"/>
    <lineage>
        <taxon>Bacteria</taxon>
        <taxon>Pseudomonadati</taxon>
        <taxon>Rhodothermota</taxon>
        <taxon>Rhodothermia</taxon>
        <taxon>Rhodothermales</taxon>
        <taxon>Salisaetaceae</taxon>
        <taxon>Longimonas</taxon>
    </lineage>
</organism>
<dbReference type="EMBL" id="PDEP01000008">
    <property type="protein sequence ID" value="PEN06488.1"/>
    <property type="molecule type" value="Genomic_DNA"/>
</dbReference>
<sequence length="88" mass="9613">MAGAPDAEVYQTALGKEAVLVTTDRGFGDVRSYPPSSHHGIIVLNVSPDPGQVRAVHRTLTMMLQTETSFAGTLFIVDGKKYRKRKQP</sequence>